<sequence>MSKRSRYEHVIVANGNIQLHAGSSSYYFKAITQWQAFESVSNYNPEEVRYCLTLIGPGYDMVVVCASEIECDNIIDELTEKGIGKRM</sequence>
<dbReference type="AlphaFoldDB" id="A0A6C0F4V5"/>
<protein>
    <submittedName>
        <fullName evidence="1">Uncharacterized protein</fullName>
    </submittedName>
</protein>
<reference evidence="1" key="1">
    <citation type="journal article" date="2020" name="Nature">
        <title>Giant virus diversity and host interactions through global metagenomics.</title>
        <authorList>
            <person name="Schulz F."/>
            <person name="Roux S."/>
            <person name="Paez-Espino D."/>
            <person name="Jungbluth S."/>
            <person name="Walsh D.A."/>
            <person name="Denef V.J."/>
            <person name="McMahon K.D."/>
            <person name="Konstantinidis K.T."/>
            <person name="Eloe-Fadrosh E.A."/>
            <person name="Kyrpides N.C."/>
            <person name="Woyke T."/>
        </authorList>
    </citation>
    <scope>NUCLEOTIDE SEQUENCE</scope>
    <source>
        <strain evidence="1">GVMAG-M-3300009181-41</strain>
    </source>
</reference>
<name>A0A6C0F4V5_9ZZZZ</name>
<proteinExistence type="predicted"/>
<evidence type="ECO:0000313" key="1">
    <source>
        <dbReference type="EMBL" id="QHT35673.1"/>
    </source>
</evidence>
<accession>A0A6C0F4V5</accession>
<dbReference type="EMBL" id="MN739025">
    <property type="protein sequence ID" value="QHT35673.1"/>
    <property type="molecule type" value="Genomic_DNA"/>
</dbReference>
<organism evidence="1">
    <name type="scientific">viral metagenome</name>
    <dbReference type="NCBI Taxonomy" id="1070528"/>
    <lineage>
        <taxon>unclassified sequences</taxon>
        <taxon>metagenomes</taxon>
        <taxon>organismal metagenomes</taxon>
    </lineage>
</organism>